<accession>A0A2G9GLM0</accession>
<evidence type="ECO:0000256" key="1">
    <source>
        <dbReference type="SAM" id="MobiDB-lite"/>
    </source>
</evidence>
<evidence type="ECO:0000313" key="3">
    <source>
        <dbReference type="Proteomes" id="UP000231279"/>
    </source>
</evidence>
<protein>
    <submittedName>
        <fullName evidence="2">Uncharacterized protein</fullName>
    </submittedName>
</protein>
<keyword evidence="3" id="KW-1185">Reference proteome</keyword>
<organism evidence="2 3">
    <name type="scientific">Handroanthus impetiginosus</name>
    <dbReference type="NCBI Taxonomy" id="429701"/>
    <lineage>
        <taxon>Eukaryota</taxon>
        <taxon>Viridiplantae</taxon>
        <taxon>Streptophyta</taxon>
        <taxon>Embryophyta</taxon>
        <taxon>Tracheophyta</taxon>
        <taxon>Spermatophyta</taxon>
        <taxon>Magnoliopsida</taxon>
        <taxon>eudicotyledons</taxon>
        <taxon>Gunneridae</taxon>
        <taxon>Pentapetalae</taxon>
        <taxon>asterids</taxon>
        <taxon>lamiids</taxon>
        <taxon>Lamiales</taxon>
        <taxon>Bignoniaceae</taxon>
        <taxon>Crescentiina</taxon>
        <taxon>Tabebuia alliance</taxon>
        <taxon>Handroanthus</taxon>
    </lineage>
</organism>
<feature type="compositionally biased region" description="Pro residues" evidence="1">
    <location>
        <begin position="1"/>
        <end position="10"/>
    </location>
</feature>
<dbReference type="PANTHER" id="PTHR38530">
    <property type="entry name" value="OS06G0468300 PROTEIN"/>
    <property type="match status" value="1"/>
</dbReference>
<gene>
    <name evidence="2" type="ORF">CDL12_21294</name>
</gene>
<dbReference type="Proteomes" id="UP000231279">
    <property type="component" value="Unassembled WGS sequence"/>
</dbReference>
<feature type="compositionally biased region" description="Low complexity" evidence="1">
    <location>
        <begin position="36"/>
        <end position="54"/>
    </location>
</feature>
<dbReference type="EMBL" id="NKXS01004513">
    <property type="protein sequence ID" value="PIN06158.1"/>
    <property type="molecule type" value="Genomic_DNA"/>
</dbReference>
<evidence type="ECO:0000313" key="2">
    <source>
        <dbReference type="EMBL" id="PIN06158.1"/>
    </source>
</evidence>
<name>A0A2G9GLM0_9LAMI</name>
<proteinExistence type="predicted"/>
<comment type="caution">
    <text evidence="2">The sequence shown here is derived from an EMBL/GenBank/DDBJ whole genome shotgun (WGS) entry which is preliminary data.</text>
</comment>
<dbReference type="STRING" id="429701.A0A2G9GLM0"/>
<sequence length="629" mass="69902">MAPSSCPSPAPTASKKLLVSDPKPRPKPKPRPESGPFTAPPNSTSSSSTTNTAPPEKRTRDQPNLSDCHGCGRRINYTNSKDRLQPLDSVWRIVLLCRKCRKNLYSGHMCPYCFQGTGNSGDLVTCRVCERKIHKDCVRDYRNCTPWCYLSVGLEGFRVCVDCWVPDLLKNSIRVCGRSENKARLKGKGEARDFSEKVAKHEKCGMEKKVKVVPKAKEQGLRRDTVAKNAVDLANGGLDLSAKKDKDGSETENTDCGGAIEVVDDAELAIQLHRVMNSSPRISRSKCLVNSNALDALNIRKWNGLSYKRSRFGKQQSEGEKLQMCRYSAEDERMKKPRENGPCIDVNGLNVALLPYKRDKNRRIWQLNDEKDLVAESMSNQLAGMKINFHSDDGRTRYSMTSSPDVSEDSIPINADCSNSCINGDRLGQALISYQRRRFKQKACQVNGLLGVSEECSPCDNHGGAFKPEYCQSDDTGLRTGCLLKNDTEVILPSESCDAERDRYHLKYLKRVTGTKSDSSFLPYGTFLSENPACEPALSYSGAGYDMKCDGKLFLPNGTSNWNFDRYFFKYAKRVKSSKSGSISEDKLHSDAILNEIGASAPGLTRNCSAESRTLSDVSCDSFTIHLPK</sequence>
<dbReference type="OrthoDB" id="730111at2759"/>
<feature type="region of interest" description="Disordered" evidence="1">
    <location>
        <begin position="1"/>
        <end position="67"/>
    </location>
</feature>
<reference evidence="3" key="1">
    <citation type="journal article" date="2018" name="Gigascience">
        <title>Genome assembly of the Pink Ipe (Handroanthus impetiginosus, Bignoniaceae), a highly valued, ecologically keystone Neotropical timber forest tree.</title>
        <authorList>
            <person name="Silva-Junior O.B."/>
            <person name="Grattapaglia D."/>
            <person name="Novaes E."/>
            <person name="Collevatti R.G."/>
        </authorList>
    </citation>
    <scope>NUCLEOTIDE SEQUENCE [LARGE SCALE GENOMIC DNA]</scope>
    <source>
        <strain evidence="3">cv. UFG-1</strain>
    </source>
</reference>
<dbReference type="AlphaFoldDB" id="A0A2G9GLM0"/>